<gene>
    <name evidence="4" type="ORF">PECUL_23A051397</name>
</gene>
<evidence type="ECO:0000313" key="4">
    <source>
        <dbReference type="EMBL" id="CAH2306831.1"/>
    </source>
</evidence>
<evidence type="ECO:0000256" key="1">
    <source>
        <dbReference type="PROSITE-ProRule" id="PRU00047"/>
    </source>
</evidence>
<dbReference type="InterPro" id="IPR036875">
    <property type="entry name" value="Znf_CCHC_sf"/>
</dbReference>
<dbReference type="Pfam" id="PF00098">
    <property type="entry name" value="zf-CCHC"/>
    <property type="match status" value="1"/>
</dbReference>
<feature type="non-terminal residue" evidence="4">
    <location>
        <position position="78"/>
    </location>
</feature>
<dbReference type="Gene3D" id="4.10.60.10">
    <property type="entry name" value="Zinc finger, CCHC-type"/>
    <property type="match status" value="1"/>
</dbReference>
<dbReference type="SMART" id="SM00343">
    <property type="entry name" value="ZnF_C2HC"/>
    <property type="match status" value="1"/>
</dbReference>
<dbReference type="EMBL" id="OW240918">
    <property type="protein sequence ID" value="CAH2306831.1"/>
    <property type="molecule type" value="Genomic_DNA"/>
</dbReference>
<keyword evidence="1" id="KW-0479">Metal-binding</keyword>
<name>A0AAD1WF52_PELCU</name>
<dbReference type="InterPro" id="IPR001878">
    <property type="entry name" value="Znf_CCHC"/>
</dbReference>
<dbReference type="PROSITE" id="PS50158">
    <property type="entry name" value="ZF_CCHC"/>
    <property type="match status" value="1"/>
</dbReference>
<feature type="non-terminal residue" evidence="4">
    <location>
        <position position="1"/>
    </location>
</feature>
<accession>A0AAD1WF52</accession>
<evidence type="ECO:0000256" key="2">
    <source>
        <dbReference type="SAM" id="MobiDB-lite"/>
    </source>
</evidence>
<evidence type="ECO:0000259" key="3">
    <source>
        <dbReference type="PROSITE" id="PS50158"/>
    </source>
</evidence>
<evidence type="ECO:0000313" key="5">
    <source>
        <dbReference type="Proteomes" id="UP001295444"/>
    </source>
</evidence>
<proteinExistence type="predicted"/>
<sequence length="78" mass="8999">ARERGWDEAHRACGRCGQRGAKRWRLGNRGYRGRGNQGGIDRNTCFNCGQHGHWRNECPHPRKPQQPQQPHNSQNTPD</sequence>
<feature type="domain" description="CCHC-type" evidence="3">
    <location>
        <begin position="45"/>
        <end position="59"/>
    </location>
</feature>
<dbReference type="Proteomes" id="UP001295444">
    <property type="component" value="Chromosome 07"/>
</dbReference>
<dbReference type="GO" id="GO:0003676">
    <property type="term" value="F:nucleic acid binding"/>
    <property type="evidence" value="ECO:0007669"/>
    <property type="project" value="InterPro"/>
</dbReference>
<organism evidence="4 5">
    <name type="scientific">Pelobates cultripes</name>
    <name type="common">Western spadefoot toad</name>
    <dbReference type="NCBI Taxonomy" id="61616"/>
    <lineage>
        <taxon>Eukaryota</taxon>
        <taxon>Metazoa</taxon>
        <taxon>Chordata</taxon>
        <taxon>Craniata</taxon>
        <taxon>Vertebrata</taxon>
        <taxon>Euteleostomi</taxon>
        <taxon>Amphibia</taxon>
        <taxon>Batrachia</taxon>
        <taxon>Anura</taxon>
        <taxon>Pelobatoidea</taxon>
        <taxon>Pelobatidae</taxon>
        <taxon>Pelobates</taxon>
    </lineage>
</organism>
<keyword evidence="1" id="KW-0862">Zinc</keyword>
<dbReference type="SUPFAM" id="SSF57756">
    <property type="entry name" value="Retrovirus zinc finger-like domains"/>
    <property type="match status" value="1"/>
</dbReference>
<dbReference type="GO" id="GO:0008270">
    <property type="term" value="F:zinc ion binding"/>
    <property type="evidence" value="ECO:0007669"/>
    <property type="project" value="UniProtKB-KW"/>
</dbReference>
<feature type="region of interest" description="Disordered" evidence="2">
    <location>
        <begin position="56"/>
        <end position="78"/>
    </location>
</feature>
<keyword evidence="1" id="KW-0863">Zinc-finger</keyword>
<protein>
    <submittedName>
        <fullName evidence="4">---NA</fullName>
    </submittedName>
</protein>
<reference evidence="4" key="1">
    <citation type="submission" date="2022-03" db="EMBL/GenBank/DDBJ databases">
        <authorList>
            <person name="Alioto T."/>
            <person name="Alioto T."/>
            <person name="Gomez Garrido J."/>
        </authorList>
    </citation>
    <scope>NUCLEOTIDE SEQUENCE</scope>
</reference>
<dbReference type="AlphaFoldDB" id="A0AAD1WF52"/>
<keyword evidence="5" id="KW-1185">Reference proteome</keyword>